<feature type="transmembrane region" description="Helical" evidence="2">
    <location>
        <begin position="89"/>
        <end position="109"/>
    </location>
</feature>
<feature type="transmembrane region" description="Helical" evidence="2">
    <location>
        <begin position="683"/>
        <end position="704"/>
    </location>
</feature>
<feature type="transmembrane region" description="Helical" evidence="2">
    <location>
        <begin position="339"/>
        <end position="358"/>
    </location>
</feature>
<dbReference type="EMBL" id="CP109527">
    <property type="protein sequence ID" value="WTY36281.1"/>
    <property type="molecule type" value="Genomic_DNA"/>
</dbReference>
<evidence type="ECO:0000313" key="3">
    <source>
        <dbReference type="EMBL" id="WTY36281.1"/>
    </source>
</evidence>
<sequence>MGWAGVVIAAVLVGYLAVLLGDSRHFYTDDTEAQYVPMWQLLGTELRAGRFPAMVPWEWMAGNYSLEEAGLYNPAQLLVYLLAPSFDNLALYATTVKFVFSAIAALGVFRICLAYGARAPWAAVAGVAFPFSGWFLFFDEASWFTSQTGTAWLVHAWASAVLYARGRTGPIPLFVFLYLALTIQYAFPAVESGLMIATVAAGEYLHQRRWAPVLRLLTASGLAVLASMIANLPILLSSQATWRGDVSTIHNDPFLTVPWSESLNASLPSTVPAFTAWWGHVQPLPMVYIAWFVIPALAFIDWKAAARAAASWSGIALFAVATLMWTAGPGAIGPLRWPARVLPMLAIALLVLVCVLISRYGDFSSSRRRYAAAGALIALLFLRSFSAAPKLVERHALAVFVVLGLGAAVVWSARTRGIAAAAALTIVATFPIAFVQVASAPRTPMSYGFAEQRSDMTAAFPDFGGRTLQLADRIMVRDEERTLAGTYGSIALGSYAKNLGLQYVNGYTPVGHAAFAGLLCMAWDGGTCPDAYKRVFAVEPSTDTPIVDLMRLDRIVLQRSQYPNAGNDPAPAGWKFVHYPGHEHQIRVLERLNPLPSPGDLIAHESGVHASVMPEAGLTNRATVSSGTGGRIVLSRLAWPGYTATLGNSEIPVRAVAGTFVAVDIPPGTRNATLTVTWRPPGLSISLTTALLALIGITTLQWLFRRTRRHNPPETPEPHPSTNPPTPQLVTVIPTPPNPSLTQPTPTDPCLQQPTPSTPAP</sequence>
<accession>A0ABZ1N926</accession>
<organism evidence="3 4">
    <name type="scientific">Nocardia salmonicida</name>
    <dbReference type="NCBI Taxonomy" id="53431"/>
    <lineage>
        <taxon>Bacteria</taxon>
        <taxon>Bacillati</taxon>
        <taxon>Actinomycetota</taxon>
        <taxon>Actinomycetes</taxon>
        <taxon>Mycobacteriales</taxon>
        <taxon>Nocardiaceae</taxon>
        <taxon>Nocardia</taxon>
    </lineage>
</organism>
<gene>
    <name evidence="3" type="ORF">OG308_34490</name>
</gene>
<dbReference type="Proteomes" id="UP001621418">
    <property type="component" value="Chromosome"/>
</dbReference>
<evidence type="ECO:0008006" key="5">
    <source>
        <dbReference type="Google" id="ProtNLM"/>
    </source>
</evidence>
<evidence type="ECO:0000256" key="1">
    <source>
        <dbReference type="SAM" id="MobiDB-lite"/>
    </source>
</evidence>
<keyword evidence="2" id="KW-1133">Transmembrane helix</keyword>
<feature type="transmembrane region" description="Helical" evidence="2">
    <location>
        <begin position="418"/>
        <end position="438"/>
    </location>
</feature>
<evidence type="ECO:0000313" key="4">
    <source>
        <dbReference type="Proteomes" id="UP001621418"/>
    </source>
</evidence>
<feature type="transmembrane region" description="Helical" evidence="2">
    <location>
        <begin position="284"/>
        <end position="302"/>
    </location>
</feature>
<dbReference type="RefSeq" id="WP_405148471.1">
    <property type="nucleotide sequence ID" value="NZ_CP109527.1"/>
</dbReference>
<proteinExistence type="predicted"/>
<keyword evidence="4" id="KW-1185">Reference proteome</keyword>
<feature type="transmembrane region" description="Helical" evidence="2">
    <location>
        <begin position="213"/>
        <end position="236"/>
    </location>
</feature>
<evidence type="ECO:0000256" key="2">
    <source>
        <dbReference type="SAM" id="Phobius"/>
    </source>
</evidence>
<feature type="compositionally biased region" description="Pro residues" evidence="1">
    <location>
        <begin position="713"/>
        <end position="727"/>
    </location>
</feature>
<name>A0ABZ1N926_9NOCA</name>
<feature type="transmembrane region" description="Helical" evidence="2">
    <location>
        <begin position="121"/>
        <end position="138"/>
    </location>
</feature>
<feature type="transmembrane region" description="Helical" evidence="2">
    <location>
        <begin position="175"/>
        <end position="201"/>
    </location>
</feature>
<reference evidence="3 4" key="1">
    <citation type="submission" date="2022-10" db="EMBL/GenBank/DDBJ databases">
        <title>The complete genomes of actinobacterial strains from the NBC collection.</title>
        <authorList>
            <person name="Joergensen T.S."/>
            <person name="Alvarez Arevalo M."/>
            <person name="Sterndorff E.B."/>
            <person name="Faurdal D."/>
            <person name="Vuksanovic O."/>
            <person name="Mourched A.-S."/>
            <person name="Charusanti P."/>
            <person name="Shaw S."/>
            <person name="Blin K."/>
            <person name="Weber T."/>
        </authorList>
    </citation>
    <scope>NUCLEOTIDE SEQUENCE [LARGE SCALE GENOMIC DNA]</scope>
    <source>
        <strain evidence="3 4">NBC_01413</strain>
    </source>
</reference>
<keyword evidence="2" id="KW-0812">Transmembrane</keyword>
<protein>
    <recommendedName>
        <fullName evidence="5">YfhO family protein</fullName>
    </recommendedName>
</protein>
<feature type="transmembrane region" description="Helical" evidence="2">
    <location>
        <begin position="394"/>
        <end position="411"/>
    </location>
</feature>
<feature type="transmembrane region" description="Helical" evidence="2">
    <location>
        <begin position="309"/>
        <end position="327"/>
    </location>
</feature>
<feature type="transmembrane region" description="Helical" evidence="2">
    <location>
        <begin position="370"/>
        <end position="388"/>
    </location>
</feature>
<feature type="compositionally biased region" description="Polar residues" evidence="1">
    <location>
        <begin position="740"/>
        <end position="755"/>
    </location>
</feature>
<feature type="region of interest" description="Disordered" evidence="1">
    <location>
        <begin position="709"/>
        <end position="761"/>
    </location>
</feature>
<keyword evidence="2" id="KW-0472">Membrane</keyword>